<dbReference type="PANTHER" id="PTHR30055">
    <property type="entry name" value="HTH-TYPE TRANSCRIPTIONAL REGULATOR RUTR"/>
    <property type="match status" value="1"/>
</dbReference>
<dbReference type="InterPro" id="IPR050109">
    <property type="entry name" value="HTH-type_TetR-like_transc_reg"/>
</dbReference>
<dbReference type="SUPFAM" id="SSF46689">
    <property type="entry name" value="Homeodomain-like"/>
    <property type="match status" value="1"/>
</dbReference>
<dbReference type="InterPro" id="IPR036271">
    <property type="entry name" value="Tet_transcr_reg_TetR-rel_C_sf"/>
</dbReference>
<evidence type="ECO:0000259" key="3">
    <source>
        <dbReference type="PROSITE" id="PS50977"/>
    </source>
</evidence>
<dbReference type="InterPro" id="IPR023772">
    <property type="entry name" value="DNA-bd_HTH_TetR-type_CS"/>
</dbReference>
<evidence type="ECO:0000256" key="1">
    <source>
        <dbReference type="ARBA" id="ARBA00023125"/>
    </source>
</evidence>
<dbReference type="PROSITE" id="PS01081">
    <property type="entry name" value="HTH_TETR_1"/>
    <property type="match status" value="1"/>
</dbReference>
<dbReference type="Pfam" id="PF00440">
    <property type="entry name" value="TetR_N"/>
    <property type="match status" value="1"/>
</dbReference>
<protein>
    <submittedName>
        <fullName evidence="4">TetR/AcrR family transcriptional regulator</fullName>
    </submittedName>
</protein>
<dbReference type="InterPro" id="IPR009057">
    <property type="entry name" value="Homeodomain-like_sf"/>
</dbReference>
<evidence type="ECO:0000313" key="5">
    <source>
        <dbReference type="Proteomes" id="UP001597483"/>
    </source>
</evidence>
<reference evidence="5" key="1">
    <citation type="journal article" date="2019" name="Int. J. Syst. Evol. Microbiol.">
        <title>The Global Catalogue of Microorganisms (GCM) 10K type strain sequencing project: providing services to taxonomists for standard genome sequencing and annotation.</title>
        <authorList>
            <consortium name="The Broad Institute Genomics Platform"/>
            <consortium name="The Broad Institute Genome Sequencing Center for Infectious Disease"/>
            <person name="Wu L."/>
            <person name="Ma J."/>
        </authorList>
    </citation>
    <scope>NUCLEOTIDE SEQUENCE [LARGE SCALE GENOMIC DNA]</scope>
    <source>
        <strain evidence="5">CGMCC 4.7641</strain>
    </source>
</reference>
<feature type="domain" description="HTH tetR-type" evidence="3">
    <location>
        <begin position="34"/>
        <end position="94"/>
    </location>
</feature>
<proteinExistence type="predicted"/>
<dbReference type="InterPro" id="IPR041490">
    <property type="entry name" value="KstR2_TetR_C"/>
</dbReference>
<sequence>MARGHVVTGTGLDRVAALGAELVPRRELWADVSSKTARKLVRAGVETFATRGFHGTSLRDIIAGTGLSTAALYVHFRSKEELLFEISHRGYTVSVEIVDAASAMDDPVEALQVLMYAFVRWQAEHHTVARVVFYQNDALNAEHRDALLVLRRDAERKVRVLLRRGIVAGAFADGDVRGIGAALLSLGIDVARWYGPRPSGSPDELGRLYSVLALRAVGVLD</sequence>
<feature type="DNA-binding region" description="H-T-H motif" evidence="2">
    <location>
        <begin position="57"/>
        <end position="76"/>
    </location>
</feature>
<dbReference type="InterPro" id="IPR001647">
    <property type="entry name" value="HTH_TetR"/>
</dbReference>
<accession>A0ABW5HK95</accession>
<comment type="caution">
    <text evidence="4">The sequence shown here is derived from an EMBL/GenBank/DDBJ whole genome shotgun (WGS) entry which is preliminary data.</text>
</comment>
<dbReference type="EMBL" id="JBHUKS010000033">
    <property type="protein sequence ID" value="MFD2473580.1"/>
    <property type="molecule type" value="Genomic_DNA"/>
</dbReference>
<dbReference type="RefSeq" id="WP_378312175.1">
    <property type="nucleotide sequence ID" value="NZ_JBHUKS010000033.1"/>
</dbReference>
<dbReference type="PRINTS" id="PR00455">
    <property type="entry name" value="HTHTETR"/>
</dbReference>
<dbReference type="Pfam" id="PF17932">
    <property type="entry name" value="TetR_C_24"/>
    <property type="match status" value="1"/>
</dbReference>
<organism evidence="4 5">
    <name type="scientific">Amycolatopsis silviterrae</name>
    <dbReference type="NCBI Taxonomy" id="1656914"/>
    <lineage>
        <taxon>Bacteria</taxon>
        <taxon>Bacillati</taxon>
        <taxon>Actinomycetota</taxon>
        <taxon>Actinomycetes</taxon>
        <taxon>Pseudonocardiales</taxon>
        <taxon>Pseudonocardiaceae</taxon>
        <taxon>Amycolatopsis</taxon>
    </lineage>
</organism>
<gene>
    <name evidence="4" type="ORF">ACFSVL_39695</name>
</gene>
<dbReference type="PROSITE" id="PS50977">
    <property type="entry name" value="HTH_TETR_2"/>
    <property type="match status" value="1"/>
</dbReference>
<dbReference type="SUPFAM" id="SSF48498">
    <property type="entry name" value="Tetracyclin repressor-like, C-terminal domain"/>
    <property type="match status" value="1"/>
</dbReference>
<keyword evidence="5" id="KW-1185">Reference proteome</keyword>
<dbReference type="Gene3D" id="1.10.357.10">
    <property type="entry name" value="Tetracycline Repressor, domain 2"/>
    <property type="match status" value="1"/>
</dbReference>
<dbReference type="PANTHER" id="PTHR30055:SF200">
    <property type="entry name" value="HTH-TYPE TRANSCRIPTIONAL REPRESSOR BDCR"/>
    <property type="match status" value="1"/>
</dbReference>
<keyword evidence="1 2" id="KW-0238">DNA-binding</keyword>
<evidence type="ECO:0000313" key="4">
    <source>
        <dbReference type="EMBL" id="MFD2473580.1"/>
    </source>
</evidence>
<evidence type="ECO:0000256" key="2">
    <source>
        <dbReference type="PROSITE-ProRule" id="PRU00335"/>
    </source>
</evidence>
<name>A0ABW5HK95_9PSEU</name>
<dbReference type="Proteomes" id="UP001597483">
    <property type="component" value="Unassembled WGS sequence"/>
</dbReference>